<evidence type="ECO:0000313" key="9">
    <source>
        <dbReference type="RefSeq" id="XP_030369942.1"/>
    </source>
</evidence>
<organism evidence="8 9">
    <name type="scientific">Drosophila lebanonensis</name>
    <name type="common">Fruit fly</name>
    <name type="synonym">Scaptodrosophila lebanonensis</name>
    <dbReference type="NCBI Taxonomy" id="7225"/>
    <lineage>
        <taxon>Eukaryota</taxon>
        <taxon>Metazoa</taxon>
        <taxon>Ecdysozoa</taxon>
        <taxon>Arthropoda</taxon>
        <taxon>Hexapoda</taxon>
        <taxon>Insecta</taxon>
        <taxon>Pterygota</taxon>
        <taxon>Neoptera</taxon>
        <taxon>Endopterygota</taxon>
        <taxon>Diptera</taxon>
        <taxon>Brachycera</taxon>
        <taxon>Muscomorpha</taxon>
        <taxon>Ephydroidea</taxon>
        <taxon>Drosophilidae</taxon>
        <taxon>Scaptodrosophila</taxon>
    </lineage>
</organism>
<proteinExistence type="predicted"/>
<dbReference type="CDD" id="cd20379">
    <property type="entry name" value="Tudor_dTUD-like"/>
    <property type="match status" value="1"/>
</dbReference>
<dbReference type="OrthoDB" id="10023235at2759"/>
<name>A0A6J2T4W2_DROLE</name>
<dbReference type="InterPro" id="IPR002999">
    <property type="entry name" value="Tudor"/>
</dbReference>
<reference evidence="9" key="1">
    <citation type="submission" date="2025-08" db="UniProtKB">
        <authorList>
            <consortium name="RefSeq"/>
        </authorList>
    </citation>
    <scope>IDENTIFICATION</scope>
    <source>
        <strain evidence="9">11010-0011.00</strain>
        <tissue evidence="9">Whole body</tissue>
    </source>
</reference>
<dbReference type="SUPFAM" id="SSF63748">
    <property type="entry name" value="Tudor/PWWP/MBT"/>
    <property type="match status" value="3"/>
</dbReference>
<evidence type="ECO:0000313" key="8">
    <source>
        <dbReference type="Proteomes" id="UP000504634"/>
    </source>
</evidence>
<dbReference type="Proteomes" id="UP000504634">
    <property type="component" value="Unplaced"/>
</dbReference>
<evidence type="ECO:0000256" key="5">
    <source>
        <dbReference type="SAM" id="MobiDB-lite"/>
    </source>
</evidence>
<dbReference type="GeneID" id="115620707"/>
<dbReference type="GO" id="GO:0034587">
    <property type="term" value="P:piRNA processing"/>
    <property type="evidence" value="ECO:0007669"/>
    <property type="project" value="TreeGrafter"/>
</dbReference>
<dbReference type="Gene3D" id="6.10.140.2220">
    <property type="match status" value="1"/>
</dbReference>
<dbReference type="Pfam" id="PF00567">
    <property type="entry name" value="TUDOR"/>
    <property type="match status" value="2"/>
</dbReference>
<dbReference type="PANTHER" id="PTHR22948:SF29">
    <property type="entry name" value="FI02030P-RELATED"/>
    <property type="match status" value="1"/>
</dbReference>
<evidence type="ECO:0000256" key="2">
    <source>
        <dbReference type="ARBA" id="ARBA00022771"/>
    </source>
</evidence>
<evidence type="ECO:0000256" key="1">
    <source>
        <dbReference type="ARBA" id="ARBA00022723"/>
    </source>
</evidence>
<evidence type="ECO:0000256" key="3">
    <source>
        <dbReference type="ARBA" id="ARBA00022833"/>
    </source>
</evidence>
<dbReference type="InterPro" id="IPR050621">
    <property type="entry name" value="Tudor_domain_containing"/>
</dbReference>
<feature type="compositionally biased region" description="Pro residues" evidence="5">
    <location>
        <begin position="676"/>
        <end position="686"/>
    </location>
</feature>
<dbReference type="PROSITE" id="PS50304">
    <property type="entry name" value="TUDOR"/>
    <property type="match status" value="1"/>
</dbReference>
<dbReference type="SUPFAM" id="SSF144232">
    <property type="entry name" value="HIT/MYND zinc finger-like"/>
    <property type="match status" value="1"/>
</dbReference>
<accession>A0A6J2T4W2</accession>
<evidence type="ECO:0000259" key="7">
    <source>
        <dbReference type="PROSITE" id="PS50865"/>
    </source>
</evidence>
<evidence type="ECO:0000256" key="4">
    <source>
        <dbReference type="PROSITE-ProRule" id="PRU00134"/>
    </source>
</evidence>
<dbReference type="GO" id="GO:0043186">
    <property type="term" value="C:P granule"/>
    <property type="evidence" value="ECO:0007669"/>
    <property type="project" value="TreeGrafter"/>
</dbReference>
<protein>
    <submittedName>
        <fullName evidence="9">Uncharacterized protein LOC115620707</fullName>
    </submittedName>
</protein>
<dbReference type="PANTHER" id="PTHR22948">
    <property type="entry name" value="TUDOR DOMAIN CONTAINING PROTEIN"/>
    <property type="match status" value="1"/>
</dbReference>
<evidence type="ECO:0000259" key="6">
    <source>
        <dbReference type="PROSITE" id="PS50304"/>
    </source>
</evidence>
<feature type="compositionally biased region" description="Basic and acidic residues" evidence="5">
    <location>
        <begin position="653"/>
        <end position="662"/>
    </location>
</feature>
<dbReference type="Pfam" id="PF01753">
    <property type="entry name" value="zf-MYND"/>
    <property type="match status" value="1"/>
</dbReference>
<keyword evidence="8" id="KW-1185">Reference proteome</keyword>
<feature type="domain" description="Tudor" evidence="6">
    <location>
        <begin position="781"/>
        <end position="839"/>
    </location>
</feature>
<dbReference type="AlphaFoldDB" id="A0A6J2T4W2"/>
<keyword evidence="1" id="KW-0479">Metal-binding</keyword>
<dbReference type="InterPro" id="IPR002893">
    <property type="entry name" value="Znf_MYND"/>
</dbReference>
<keyword evidence="3" id="KW-0862">Zinc</keyword>
<dbReference type="SMART" id="SM00333">
    <property type="entry name" value="TUDOR"/>
    <property type="match status" value="3"/>
</dbReference>
<dbReference type="RefSeq" id="XP_030369942.1">
    <property type="nucleotide sequence ID" value="XM_030514082.1"/>
</dbReference>
<dbReference type="Gene3D" id="2.30.30.140">
    <property type="match status" value="2"/>
</dbReference>
<dbReference type="GO" id="GO:0008270">
    <property type="term" value="F:zinc ion binding"/>
    <property type="evidence" value="ECO:0007669"/>
    <property type="project" value="UniProtKB-KW"/>
</dbReference>
<sequence>MSQTKYTRMLECVLCGKVADLKCQRCSEKYCSVVCQRRDWQRHKYVCMPMPPLVKAHHGSCESIAKLSQFPVQSDAGVAAATVPTNSEMPAAASASKPPVTEELSTLWRDKMVPDKTDFFECCVTSMDTYDGSIWVVDVAQSVRLERLTENMARCINRNKHYSFDELTVDQLVGVCKDNKIHRGRVLSLCTETQRVELLLIDSGFVAMVNVVDIYPPVPRMAAYKAFAFRVHLPTNTGVQINKKLTLRLLGERSPDGVYPAQLKPTMTIPLNLPVQMLAINPEVTVVHVFEHTANEPKVALLQIDVMKNLNADLNASLKDKPDEPIPEGPYVAARTAHGYRRAFLLGFIEKPKLTYLVYEMDEGRINMTTEVRRIPSELCGHPLRVFSVNVIDKNGIDKLQEPGIKLQIKFKFDNEKDQEKLRMCSAILLTSDGAEIAVRANTFQGPIKDLGLKYWRSPIEDGAIVYITKVIGYNQICINLWLIKQYEGIFKQLEMKCKPCGEVAVGSIVLVTCPKLGYFRGEITGVKNNRSTVLNIDTGVNFDVDNNQLRIACPFIANLPVHLTYCKLKTISDMPAAAILENCEALRILNVLSLLEENMRVEYDEDRAYVDLISHTVEPNSLVTRILPLLFKPSTEEAPKQALPPSVCTPSPEKHKDRLQKPLEVPEPDSVSSLPPLPPSPPRSPYPLASPEVRNMSLMRLDDLSENNIERYFFDDLPKNLVPLGNQSNVLVLNVAGLSETGNIMACSFANEMVAENFQVVLDLVRSHGSCSHKGLPGYVPGVGEMCIAVYSGDGSWYRGVCREVYKNTARIYYCDYGNIEEVPFDGLKPISSDMLHAVHATKCFIKGFDKGKNFKLVEQYLEANDKMACFVEEGSEPNSRIITWPMLHKILSAEVQ</sequence>
<keyword evidence="2 4" id="KW-0863">Zinc-finger</keyword>
<dbReference type="GO" id="GO:0030719">
    <property type="term" value="P:P granule organization"/>
    <property type="evidence" value="ECO:0007669"/>
    <property type="project" value="TreeGrafter"/>
</dbReference>
<feature type="region of interest" description="Disordered" evidence="5">
    <location>
        <begin position="638"/>
        <end position="690"/>
    </location>
</feature>
<feature type="domain" description="MYND-type" evidence="7">
    <location>
        <begin position="12"/>
        <end position="47"/>
    </location>
</feature>
<dbReference type="GO" id="GO:0007283">
    <property type="term" value="P:spermatogenesis"/>
    <property type="evidence" value="ECO:0007669"/>
    <property type="project" value="TreeGrafter"/>
</dbReference>
<gene>
    <name evidence="9" type="primary">LOC115620707</name>
</gene>
<dbReference type="PROSITE" id="PS50865">
    <property type="entry name" value="ZF_MYND_2"/>
    <property type="match status" value="1"/>
</dbReference>